<keyword evidence="5" id="KW-1185">Reference proteome</keyword>
<reference evidence="1 5" key="1">
    <citation type="journal article" date="2019" name="Sci. Rep.">
        <title>Orb-weaving spider Araneus ventricosus genome elucidates the spidroin gene catalogue.</title>
        <authorList>
            <person name="Kono N."/>
            <person name="Nakamura H."/>
            <person name="Ohtoshi R."/>
            <person name="Moran D.A.P."/>
            <person name="Shinohara A."/>
            <person name="Yoshida Y."/>
            <person name="Fujiwara M."/>
            <person name="Mori M."/>
            <person name="Tomita M."/>
            <person name="Arakawa K."/>
        </authorList>
    </citation>
    <scope>NUCLEOTIDE SEQUENCE [LARGE SCALE GENOMIC DNA]</scope>
</reference>
<dbReference type="EMBL" id="BGPR01082484">
    <property type="protein sequence ID" value="GBL87345.1"/>
    <property type="molecule type" value="Genomic_DNA"/>
</dbReference>
<dbReference type="AlphaFoldDB" id="A0A4Y2B4L1"/>
<evidence type="ECO:0000313" key="2">
    <source>
        <dbReference type="EMBL" id="GBL87317.1"/>
    </source>
</evidence>
<organism evidence="1 5">
    <name type="scientific">Araneus ventricosus</name>
    <name type="common">Orbweaver spider</name>
    <name type="synonym">Epeira ventricosa</name>
    <dbReference type="NCBI Taxonomy" id="182803"/>
    <lineage>
        <taxon>Eukaryota</taxon>
        <taxon>Metazoa</taxon>
        <taxon>Ecdysozoa</taxon>
        <taxon>Arthropoda</taxon>
        <taxon>Chelicerata</taxon>
        <taxon>Arachnida</taxon>
        <taxon>Araneae</taxon>
        <taxon>Araneomorphae</taxon>
        <taxon>Entelegynae</taxon>
        <taxon>Araneoidea</taxon>
        <taxon>Araneidae</taxon>
        <taxon>Araneus</taxon>
    </lineage>
</organism>
<protein>
    <submittedName>
        <fullName evidence="1">Uncharacterized protein</fullName>
    </submittedName>
</protein>
<dbReference type="EMBL" id="BGPR01082485">
    <property type="protein sequence ID" value="GBL87349.1"/>
    <property type="molecule type" value="Genomic_DNA"/>
</dbReference>
<gene>
    <name evidence="3" type="ORF">AVEN_109108_1</name>
    <name evidence="4" type="ORF">AVEN_134646_1</name>
    <name evidence="1" type="ORF">AVEN_224559_1</name>
    <name evidence="2" type="ORF">AVEN_37015_1</name>
</gene>
<evidence type="ECO:0000313" key="1">
    <source>
        <dbReference type="EMBL" id="GBL87301.1"/>
    </source>
</evidence>
<evidence type="ECO:0000313" key="4">
    <source>
        <dbReference type="EMBL" id="GBL87349.1"/>
    </source>
</evidence>
<accession>A0A4Y2B4L1</accession>
<evidence type="ECO:0000313" key="5">
    <source>
        <dbReference type="Proteomes" id="UP000499080"/>
    </source>
</evidence>
<comment type="caution">
    <text evidence="1">The sequence shown here is derived from an EMBL/GenBank/DDBJ whole genome shotgun (WGS) entry which is preliminary data.</text>
</comment>
<name>A0A4Y2B4L1_ARAVE</name>
<dbReference type="EMBL" id="BGPR01082477">
    <property type="protein sequence ID" value="GBL87301.1"/>
    <property type="molecule type" value="Genomic_DNA"/>
</dbReference>
<dbReference type="EMBL" id="BGPR01082480">
    <property type="protein sequence ID" value="GBL87317.1"/>
    <property type="molecule type" value="Genomic_DNA"/>
</dbReference>
<proteinExistence type="predicted"/>
<sequence length="72" mass="7933">MDCFEDSVRSCELYKRIDGFCETSQLVASLRGSAAEVLPGIPAEKLTDVTTIEKALESRFGDVHLAVLQDRT</sequence>
<dbReference type="OrthoDB" id="6078991at2759"/>
<dbReference type="Proteomes" id="UP000499080">
    <property type="component" value="Unassembled WGS sequence"/>
</dbReference>
<evidence type="ECO:0000313" key="3">
    <source>
        <dbReference type="EMBL" id="GBL87345.1"/>
    </source>
</evidence>